<accession>A0A427Y6Y2</accession>
<feature type="transmembrane region" description="Helical" evidence="1">
    <location>
        <begin position="114"/>
        <end position="134"/>
    </location>
</feature>
<gene>
    <name evidence="3" type="ORF">EHS24_005090</name>
</gene>
<dbReference type="InterPro" id="IPR008657">
    <property type="entry name" value="JTB"/>
</dbReference>
<dbReference type="Proteomes" id="UP000279236">
    <property type="component" value="Unassembled WGS sequence"/>
</dbReference>
<proteinExistence type="predicted"/>
<keyword evidence="1" id="KW-0472">Membrane</keyword>
<evidence type="ECO:0000256" key="1">
    <source>
        <dbReference type="SAM" id="Phobius"/>
    </source>
</evidence>
<sequence length="160" mass="17551">MILRTLLAFFLVIAVLALTVSASPSVSSDVHTFQTRARAGKKPSYVAEPAENLECEPFGECEPCPEDDLKQPFCMPFGNRRLLHCVPRGAGADAHKIPAWEACGKVVKQEKHDFYSFITSNLLLLIVCLVIYGVRTSTLAAQQYRQLAARIGIPSGAFQV</sequence>
<feature type="chain" id="PRO_5019489619" evidence="2">
    <location>
        <begin position="23"/>
        <end position="160"/>
    </location>
</feature>
<evidence type="ECO:0000256" key="2">
    <source>
        <dbReference type="SAM" id="SignalP"/>
    </source>
</evidence>
<comment type="caution">
    <text evidence="3">The sequence shown here is derived from an EMBL/GenBank/DDBJ whole genome shotgun (WGS) entry which is preliminary data.</text>
</comment>
<dbReference type="Pfam" id="PF05439">
    <property type="entry name" value="JTB"/>
    <property type="match status" value="1"/>
</dbReference>
<feature type="signal peptide" evidence="2">
    <location>
        <begin position="1"/>
        <end position="22"/>
    </location>
</feature>
<evidence type="ECO:0000313" key="4">
    <source>
        <dbReference type="Proteomes" id="UP000279236"/>
    </source>
</evidence>
<dbReference type="EMBL" id="RSCE01000002">
    <property type="protein sequence ID" value="RSH86816.1"/>
    <property type="molecule type" value="Genomic_DNA"/>
</dbReference>
<reference evidence="3 4" key="1">
    <citation type="submission" date="2018-11" db="EMBL/GenBank/DDBJ databases">
        <title>Genome sequence of Apiotrichum porosum DSM 27194.</title>
        <authorList>
            <person name="Aliyu H."/>
            <person name="Gorte O."/>
            <person name="Ochsenreither K."/>
        </authorList>
    </citation>
    <scope>NUCLEOTIDE SEQUENCE [LARGE SCALE GENOMIC DNA]</scope>
    <source>
        <strain evidence="3 4">DSM 27194</strain>
    </source>
</reference>
<keyword evidence="2" id="KW-0732">Signal</keyword>
<dbReference type="GO" id="GO:0016020">
    <property type="term" value="C:membrane"/>
    <property type="evidence" value="ECO:0007669"/>
    <property type="project" value="InterPro"/>
</dbReference>
<dbReference type="OrthoDB" id="2525787at2759"/>
<organism evidence="3 4">
    <name type="scientific">Apiotrichum porosum</name>
    <dbReference type="NCBI Taxonomy" id="105984"/>
    <lineage>
        <taxon>Eukaryota</taxon>
        <taxon>Fungi</taxon>
        <taxon>Dikarya</taxon>
        <taxon>Basidiomycota</taxon>
        <taxon>Agaricomycotina</taxon>
        <taxon>Tremellomycetes</taxon>
        <taxon>Trichosporonales</taxon>
        <taxon>Trichosporonaceae</taxon>
        <taxon>Apiotrichum</taxon>
    </lineage>
</organism>
<protein>
    <submittedName>
        <fullName evidence="3">Uncharacterized protein</fullName>
    </submittedName>
</protein>
<keyword evidence="1" id="KW-1133">Transmembrane helix</keyword>
<evidence type="ECO:0000313" key="3">
    <source>
        <dbReference type="EMBL" id="RSH86816.1"/>
    </source>
</evidence>
<dbReference type="AlphaFoldDB" id="A0A427Y6Y2"/>
<dbReference type="GeneID" id="39589633"/>
<dbReference type="RefSeq" id="XP_028479601.1">
    <property type="nucleotide sequence ID" value="XM_028620629.1"/>
</dbReference>
<name>A0A427Y6Y2_9TREE</name>
<keyword evidence="1" id="KW-0812">Transmembrane</keyword>
<keyword evidence="4" id="KW-1185">Reference proteome</keyword>